<proteinExistence type="inferred from homology"/>
<evidence type="ECO:0000313" key="6">
    <source>
        <dbReference type="EMBL" id="WAA10094.1"/>
    </source>
</evidence>
<evidence type="ECO:0000313" key="7">
    <source>
        <dbReference type="Proteomes" id="UP001164718"/>
    </source>
</evidence>
<name>A0A9E8RWA3_9BACI</name>
<dbReference type="InterPro" id="IPR003593">
    <property type="entry name" value="AAA+_ATPase"/>
</dbReference>
<dbReference type="SMART" id="SM00382">
    <property type="entry name" value="AAA"/>
    <property type="match status" value="1"/>
</dbReference>
<keyword evidence="2" id="KW-0813">Transport</keyword>
<gene>
    <name evidence="6" type="ORF">OE104_01760</name>
</gene>
<reference evidence="6" key="1">
    <citation type="submission" date="2022-09" db="EMBL/GenBank/DDBJ databases">
        <title>Complete Genomes of Fervidibacillus albus and Fervidibacillus halotolerans isolated from tidal flat sediments.</title>
        <authorList>
            <person name="Kwon K.K."/>
            <person name="Yang S.-H."/>
            <person name="Park M.J."/>
            <person name="Oh H.-M."/>
        </authorList>
    </citation>
    <scope>NUCLEOTIDE SEQUENCE</scope>
    <source>
        <strain evidence="6">MEBiC13591</strain>
    </source>
</reference>
<keyword evidence="4 6" id="KW-0067">ATP-binding</keyword>
<dbReference type="PANTHER" id="PTHR42711">
    <property type="entry name" value="ABC TRANSPORTER ATP-BINDING PROTEIN"/>
    <property type="match status" value="1"/>
</dbReference>
<organism evidence="6 7">
    <name type="scientific">Fervidibacillus albus</name>
    <dbReference type="NCBI Taxonomy" id="2980026"/>
    <lineage>
        <taxon>Bacteria</taxon>
        <taxon>Bacillati</taxon>
        <taxon>Bacillota</taxon>
        <taxon>Bacilli</taxon>
        <taxon>Bacillales</taxon>
        <taxon>Bacillaceae</taxon>
        <taxon>Fervidibacillus</taxon>
    </lineage>
</organism>
<keyword evidence="3" id="KW-0547">Nucleotide-binding</keyword>
<dbReference type="RefSeq" id="WP_275417880.1">
    <property type="nucleotide sequence ID" value="NZ_CP106878.1"/>
</dbReference>
<evidence type="ECO:0000256" key="2">
    <source>
        <dbReference type="ARBA" id="ARBA00022448"/>
    </source>
</evidence>
<dbReference type="Gene3D" id="3.40.50.300">
    <property type="entry name" value="P-loop containing nucleotide triphosphate hydrolases"/>
    <property type="match status" value="1"/>
</dbReference>
<accession>A0A9E8RWA3</accession>
<evidence type="ECO:0000256" key="4">
    <source>
        <dbReference type="ARBA" id="ARBA00022840"/>
    </source>
</evidence>
<evidence type="ECO:0000259" key="5">
    <source>
        <dbReference type="PROSITE" id="PS50893"/>
    </source>
</evidence>
<dbReference type="CDD" id="cd03230">
    <property type="entry name" value="ABC_DR_subfamily_A"/>
    <property type="match status" value="1"/>
</dbReference>
<sequence>MYSIKMNHVTKTYKSKNGPFTAVNDVTLQIEKGKITALLGPNGSGKTTLIKMICGLASIDQGTIFVNDIDVKKKRKKAVHQIGCMLEGERNIYYYLTVFDNLKYFGLLNLIPKQTLHHRIQQILKLLGLEEKKKEYAANLSRGMQQKLALALVLLKDPDILLLDEPTLGLDVQSSNDLLTMLRKMALNGKTILLTSHQLDLVEKISDRIIFIKNGTIIEDLQSKEKEQDNQQYVYLDLNIPNQQVLQELEHLIYMERENERIWKTPLAHLPEILQYLKDQQVTVKNLTTQRKSLEQIFLELVGDSND</sequence>
<dbReference type="AlphaFoldDB" id="A0A9E8RWA3"/>
<protein>
    <submittedName>
        <fullName evidence="6">ABC transporter ATP-binding protein</fullName>
    </submittedName>
</protein>
<dbReference type="InterPro" id="IPR050763">
    <property type="entry name" value="ABC_transporter_ATP-binding"/>
</dbReference>
<dbReference type="PANTHER" id="PTHR42711:SF5">
    <property type="entry name" value="ABC TRANSPORTER ATP-BINDING PROTEIN NATA"/>
    <property type="match status" value="1"/>
</dbReference>
<dbReference type="InterPro" id="IPR003439">
    <property type="entry name" value="ABC_transporter-like_ATP-bd"/>
</dbReference>
<feature type="domain" description="ABC transporter" evidence="5">
    <location>
        <begin position="4"/>
        <end position="239"/>
    </location>
</feature>
<dbReference type="GO" id="GO:0016887">
    <property type="term" value="F:ATP hydrolysis activity"/>
    <property type="evidence" value="ECO:0007669"/>
    <property type="project" value="InterPro"/>
</dbReference>
<dbReference type="EMBL" id="CP106878">
    <property type="protein sequence ID" value="WAA10094.1"/>
    <property type="molecule type" value="Genomic_DNA"/>
</dbReference>
<dbReference type="KEGG" id="faf:OE104_01760"/>
<comment type="similarity">
    <text evidence="1">Belongs to the ABC transporter superfamily.</text>
</comment>
<dbReference type="PROSITE" id="PS50893">
    <property type="entry name" value="ABC_TRANSPORTER_2"/>
    <property type="match status" value="1"/>
</dbReference>
<evidence type="ECO:0000256" key="3">
    <source>
        <dbReference type="ARBA" id="ARBA00022741"/>
    </source>
</evidence>
<evidence type="ECO:0000256" key="1">
    <source>
        <dbReference type="ARBA" id="ARBA00005417"/>
    </source>
</evidence>
<dbReference type="GO" id="GO:0005524">
    <property type="term" value="F:ATP binding"/>
    <property type="evidence" value="ECO:0007669"/>
    <property type="project" value="UniProtKB-KW"/>
</dbReference>
<dbReference type="SUPFAM" id="SSF52540">
    <property type="entry name" value="P-loop containing nucleoside triphosphate hydrolases"/>
    <property type="match status" value="1"/>
</dbReference>
<dbReference type="Proteomes" id="UP001164718">
    <property type="component" value="Chromosome"/>
</dbReference>
<dbReference type="Pfam" id="PF00005">
    <property type="entry name" value="ABC_tran"/>
    <property type="match status" value="1"/>
</dbReference>
<keyword evidence="7" id="KW-1185">Reference proteome</keyword>
<dbReference type="InterPro" id="IPR027417">
    <property type="entry name" value="P-loop_NTPase"/>
</dbReference>